<feature type="transmembrane region" description="Helical" evidence="1">
    <location>
        <begin position="327"/>
        <end position="347"/>
    </location>
</feature>
<feature type="transmembrane region" description="Helical" evidence="1">
    <location>
        <begin position="282"/>
        <end position="306"/>
    </location>
</feature>
<feature type="domain" description="DUF418" evidence="2">
    <location>
        <begin position="230"/>
        <end position="392"/>
    </location>
</feature>
<evidence type="ECO:0000259" key="2">
    <source>
        <dbReference type="Pfam" id="PF04235"/>
    </source>
</evidence>
<feature type="transmembrane region" description="Helical" evidence="1">
    <location>
        <begin position="250"/>
        <end position="270"/>
    </location>
</feature>
<dbReference type="STRING" id="1073327.SAMN04488108_3030"/>
<feature type="transmembrane region" description="Helical" evidence="1">
    <location>
        <begin position="122"/>
        <end position="137"/>
    </location>
</feature>
<keyword evidence="1" id="KW-0472">Membrane</keyword>
<reference evidence="4" key="1">
    <citation type="submission" date="2016-12" db="EMBL/GenBank/DDBJ databases">
        <authorList>
            <person name="Varghese N."/>
            <person name="Submissions S."/>
        </authorList>
    </citation>
    <scope>NUCLEOTIDE SEQUENCE [LARGE SCALE GENOMIC DNA]</scope>
    <source>
        <strain evidence="4">DSM 25035</strain>
    </source>
</reference>
<protein>
    <recommendedName>
        <fullName evidence="2">DUF418 domain-containing protein</fullName>
    </recommendedName>
</protein>
<dbReference type="InterPro" id="IPR052529">
    <property type="entry name" value="Bact_Transport_Assoc"/>
</dbReference>
<accession>A0A1M7ZG70</accession>
<gene>
    <name evidence="3" type="ORF">SAMN04488108_3030</name>
</gene>
<dbReference type="Pfam" id="PF04235">
    <property type="entry name" value="DUF418"/>
    <property type="match status" value="1"/>
</dbReference>
<keyword evidence="4" id="KW-1185">Reference proteome</keyword>
<feature type="transmembrane region" description="Helical" evidence="1">
    <location>
        <begin position="208"/>
        <end position="229"/>
    </location>
</feature>
<dbReference type="RefSeq" id="WP_073572661.1">
    <property type="nucleotide sequence ID" value="NZ_FRXN01000004.1"/>
</dbReference>
<keyword evidence="1" id="KW-1133">Transmembrane helix</keyword>
<dbReference type="OrthoDB" id="9807744at2"/>
<feature type="transmembrane region" description="Helical" evidence="1">
    <location>
        <begin position="59"/>
        <end position="81"/>
    </location>
</feature>
<dbReference type="EMBL" id="FRXN01000004">
    <property type="protein sequence ID" value="SHO63864.1"/>
    <property type="molecule type" value="Genomic_DNA"/>
</dbReference>
<feature type="transmembrane region" description="Helical" evidence="1">
    <location>
        <begin position="353"/>
        <end position="374"/>
    </location>
</feature>
<dbReference type="PANTHER" id="PTHR30590">
    <property type="entry name" value="INNER MEMBRANE PROTEIN"/>
    <property type="match status" value="1"/>
</dbReference>
<feature type="transmembrane region" description="Helical" evidence="1">
    <location>
        <begin position="93"/>
        <end position="116"/>
    </location>
</feature>
<feature type="transmembrane region" description="Helical" evidence="1">
    <location>
        <begin position="144"/>
        <end position="165"/>
    </location>
</feature>
<evidence type="ECO:0000256" key="1">
    <source>
        <dbReference type="SAM" id="Phobius"/>
    </source>
</evidence>
<evidence type="ECO:0000313" key="4">
    <source>
        <dbReference type="Proteomes" id="UP000184609"/>
    </source>
</evidence>
<sequence length="394" mass="46318">MNSQKPTSQSQRIVLLDIFRGFAILGIFVVNIGAMNSSYFSQEEFVAQWTSPLDQIVELILQLFFYTKFFPIFSLLFGLGISMQAIRLSEKGLLNFSFFGRRMGFLFLIGLLHITFLFSGDVLNIYAILGVLITILIKRSNKLILTLALVFLLFPFYDQVLGGILEFFNFDPGVFLADYTPQKVNEIIRFGSYVDSIKFRWLEYMYNIPLLFGFFAPMAMAMFLLGLYLGKNKIYEKLDSYIFQIRKPMLWITLFTCIYRLLFLFVFTGWDIYRTEVGRTIFIKLMVLSDIQFGMFYLWLIGWVWYHTHWQKILSPLQYVGRMALTNYIFQSLVGLILFSSVGFGLYETMSPFQSLATAFGVFIFQVIFSKIWFNYFKSGPLEWIWRRFTYRNN</sequence>
<feature type="transmembrane region" description="Helical" evidence="1">
    <location>
        <begin position="21"/>
        <end position="39"/>
    </location>
</feature>
<evidence type="ECO:0000313" key="3">
    <source>
        <dbReference type="EMBL" id="SHO63864.1"/>
    </source>
</evidence>
<dbReference type="Proteomes" id="UP000184609">
    <property type="component" value="Unassembled WGS sequence"/>
</dbReference>
<name>A0A1M7ZG70_9BACT</name>
<dbReference type="InterPro" id="IPR007349">
    <property type="entry name" value="DUF418"/>
</dbReference>
<keyword evidence="1" id="KW-0812">Transmembrane</keyword>
<dbReference type="AlphaFoldDB" id="A0A1M7ZG70"/>
<organism evidence="3 4">
    <name type="scientific">Algoriphagus zhangzhouensis</name>
    <dbReference type="NCBI Taxonomy" id="1073327"/>
    <lineage>
        <taxon>Bacteria</taxon>
        <taxon>Pseudomonadati</taxon>
        <taxon>Bacteroidota</taxon>
        <taxon>Cytophagia</taxon>
        <taxon>Cytophagales</taxon>
        <taxon>Cyclobacteriaceae</taxon>
        <taxon>Algoriphagus</taxon>
    </lineage>
</organism>
<proteinExistence type="predicted"/>
<dbReference type="PANTHER" id="PTHR30590:SF3">
    <property type="entry name" value="HYPOTHETICAL MEMBRANE SPANNING PROTEIN"/>
    <property type="match status" value="1"/>
</dbReference>